<keyword evidence="4" id="KW-0804">Transcription</keyword>
<feature type="domain" description="RNA polymerase sigma factor 70 region 4 type 2" evidence="6">
    <location>
        <begin position="114"/>
        <end position="166"/>
    </location>
</feature>
<gene>
    <name evidence="7" type="primary">fecI_28</name>
    <name evidence="7" type="ORF">LMG26845_04786</name>
</gene>
<dbReference type="GO" id="GO:0006352">
    <property type="term" value="P:DNA-templated transcription initiation"/>
    <property type="evidence" value="ECO:0007669"/>
    <property type="project" value="InterPro"/>
</dbReference>
<accession>A0A6J5B5D0</accession>
<dbReference type="AlphaFoldDB" id="A0A6J5B5D0"/>
<dbReference type="Gene3D" id="1.10.1740.10">
    <property type="match status" value="1"/>
</dbReference>
<dbReference type="InterPro" id="IPR013325">
    <property type="entry name" value="RNA_pol_sigma_r2"/>
</dbReference>
<dbReference type="GeneID" id="92900670"/>
<keyword evidence="3" id="KW-0731">Sigma factor</keyword>
<dbReference type="SUPFAM" id="SSF88946">
    <property type="entry name" value="Sigma2 domain of RNA polymerase sigma factors"/>
    <property type="match status" value="1"/>
</dbReference>
<keyword evidence="8" id="KW-1185">Reference proteome</keyword>
<dbReference type="InterPro" id="IPR039425">
    <property type="entry name" value="RNA_pol_sigma-70-like"/>
</dbReference>
<dbReference type="Gene3D" id="1.10.10.10">
    <property type="entry name" value="Winged helix-like DNA-binding domain superfamily/Winged helix DNA-binding domain"/>
    <property type="match status" value="1"/>
</dbReference>
<dbReference type="GO" id="GO:0016987">
    <property type="term" value="F:sigma factor activity"/>
    <property type="evidence" value="ECO:0007669"/>
    <property type="project" value="UniProtKB-KW"/>
</dbReference>
<dbReference type="EMBL" id="CADIJR010000064">
    <property type="protein sequence ID" value="CAB3691835.1"/>
    <property type="molecule type" value="Genomic_DNA"/>
</dbReference>
<name>A0A6J5B5D0_9BURK</name>
<dbReference type="GO" id="GO:0003677">
    <property type="term" value="F:DNA binding"/>
    <property type="evidence" value="ECO:0007669"/>
    <property type="project" value="InterPro"/>
</dbReference>
<dbReference type="RefSeq" id="WP_054430410.1">
    <property type="nucleotide sequence ID" value="NZ_CADIJR010000064.1"/>
</dbReference>
<dbReference type="PANTHER" id="PTHR43133:SF63">
    <property type="entry name" value="RNA POLYMERASE SIGMA FACTOR FECI-RELATED"/>
    <property type="match status" value="1"/>
</dbReference>
<dbReference type="InterPro" id="IPR014284">
    <property type="entry name" value="RNA_pol_sigma-70_dom"/>
</dbReference>
<reference evidence="7 8" key="1">
    <citation type="submission" date="2020-04" db="EMBL/GenBank/DDBJ databases">
        <authorList>
            <person name="De Canck E."/>
        </authorList>
    </citation>
    <scope>NUCLEOTIDE SEQUENCE [LARGE SCALE GENOMIC DNA]</scope>
    <source>
        <strain evidence="7 8">LMG 26845</strain>
    </source>
</reference>
<dbReference type="SUPFAM" id="SSF88659">
    <property type="entry name" value="Sigma3 and sigma4 domains of RNA polymerase sigma factors"/>
    <property type="match status" value="1"/>
</dbReference>
<evidence type="ECO:0000259" key="6">
    <source>
        <dbReference type="Pfam" id="PF08281"/>
    </source>
</evidence>
<proteinExistence type="inferred from homology"/>
<dbReference type="Proteomes" id="UP000507979">
    <property type="component" value="Unassembled WGS sequence"/>
</dbReference>
<dbReference type="Pfam" id="PF04542">
    <property type="entry name" value="Sigma70_r2"/>
    <property type="match status" value="1"/>
</dbReference>
<dbReference type="InterPro" id="IPR013249">
    <property type="entry name" value="RNA_pol_sigma70_r4_t2"/>
</dbReference>
<evidence type="ECO:0000313" key="8">
    <source>
        <dbReference type="Proteomes" id="UP000507979"/>
    </source>
</evidence>
<evidence type="ECO:0000256" key="3">
    <source>
        <dbReference type="ARBA" id="ARBA00023082"/>
    </source>
</evidence>
<keyword evidence="2" id="KW-0805">Transcription regulation</keyword>
<dbReference type="Pfam" id="PF08281">
    <property type="entry name" value="Sigma70_r4_2"/>
    <property type="match status" value="1"/>
</dbReference>
<sequence>MTAANLPTSILKTLYAEHHGWLRSWLRRKLGCPEQAADLAQDTFLRVLTSKTSLAELAEPRAYLTTTASRLVLDRARRERVERAYLEAMSLAAAALPRWAPSPEAVMSAVQAVEQLAAALSTLAPKGREAFLLHYLEDESQPAVAQRLGISVRMVQKYLAQGLLRCHQVVAP</sequence>
<feature type="domain" description="RNA polymerase sigma-70 region 2" evidence="5">
    <location>
        <begin position="14"/>
        <end position="80"/>
    </location>
</feature>
<dbReference type="PANTHER" id="PTHR43133">
    <property type="entry name" value="RNA POLYMERASE ECF-TYPE SIGMA FACTO"/>
    <property type="match status" value="1"/>
</dbReference>
<comment type="similarity">
    <text evidence="1">Belongs to the sigma-70 factor family. ECF subfamily.</text>
</comment>
<dbReference type="InterPro" id="IPR007627">
    <property type="entry name" value="RNA_pol_sigma70_r2"/>
</dbReference>
<evidence type="ECO:0000259" key="5">
    <source>
        <dbReference type="Pfam" id="PF04542"/>
    </source>
</evidence>
<dbReference type="InterPro" id="IPR036388">
    <property type="entry name" value="WH-like_DNA-bd_sf"/>
</dbReference>
<organism evidence="7 8">
    <name type="scientific">Achromobacter insuavis</name>
    <dbReference type="NCBI Taxonomy" id="1287735"/>
    <lineage>
        <taxon>Bacteria</taxon>
        <taxon>Pseudomonadati</taxon>
        <taxon>Pseudomonadota</taxon>
        <taxon>Betaproteobacteria</taxon>
        <taxon>Burkholderiales</taxon>
        <taxon>Alcaligenaceae</taxon>
        <taxon>Achromobacter</taxon>
    </lineage>
</organism>
<evidence type="ECO:0000313" key="7">
    <source>
        <dbReference type="EMBL" id="CAB3691835.1"/>
    </source>
</evidence>
<evidence type="ECO:0000256" key="2">
    <source>
        <dbReference type="ARBA" id="ARBA00023015"/>
    </source>
</evidence>
<evidence type="ECO:0000256" key="4">
    <source>
        <dbReference type="ARBA" id="ARBA00023163"/>
    </source>
</evidence>
<dbReference type="CDD" id="cd06171">
    <property type="entry name" value="Sigma70_r4"/>
    <property type="match status" value="1"/>
</dbReference>
<evidence type="ECO:0000256" key="1">
    <source>
        <dbReference type="ARBA" id="ARBA00010641"/>
    </source>
</evidence>
<dbReference type="NCBIfam" id="TIGR02937">
    <property type="entry name" value="sigma70-ECF"/>
    <property type="match status" value="1"/>
</dbReference>
<dbReference type="InterPro" id="IPR013324">
    <property type="entry name" value="RNA_pol_sigma_r3/r4-like"/>
</dbReference>
<protein>
    <submittedName>
        <fullName evidence="7">Putative RNA polymerase sigma factor FecI</fullName>
    </submittedName>
</protein>